<dbReference type="GO" id="GO:0051087">
    <property type="term" value="F:protein-folding chaperone binding"/>
    <property type="evidence" value="ECO:0007669"/>
    <property type="project" value="InterPro"/>
</dbReference>
<comment type="domain">
    <text evidence="7">The transmembrane domain is a dimerization domain.</text>
</comment>
<dbReference type="HAMAP" id="MF_01153">
    <property type="entry name" value="DjlA"/>
    <property type="match status" value="1"/>
</dbReference>
<feature type="domain" description="J" evidence="8">
    <location>
        <begin position="205"/>
        <end position="272"/>
    </location>
</feature>
<accession>A0AB39UUX4</accession>
<evidence type="ECO:0000256" key="4">
    <source>
        <dbReference type="ARBA" id="ARBA00022989"/>
    </source>
</evidence>
<gene>
    <name evidence="7 9" type="primary">djlA</name>
    <name evidence="9" type="ORF">AAIA72_13325</name>
</gene>
<evidence type="ECO:0000256" key="7">
    <source>
        <dbReference type="HAMAP-Rule" id="MF_01153"/>
    </source>
</evidence>
<dbReference type="CDD" id="cd07316">
    <property type="entry name" value="terB_like_DjlA"/>
    <property type="match status" value="1"/>
</dbReference>
<dbReference type="InterPro" id="IPR001623">
    <property type="entry name" value="DnaJ_domain"/>
</dbReference>
<reference evidence="9" key="1">
    <citation type="submission" date="2024-05" db="EMBL/GenBank/DDBJ databases">
        <title>Genome sequencing of novel strain.</title>
        <authorList>
            <person name="Ganbat D."/>
            <person name="Ganbat S."/>
            <person name="Lee S.-J."/>
        </authorList>
    </citation>
    <scope>NUCLEOTIDE SEQUENCE</scope>
    <source>
        <strain evidence="9">SMD15-11</strain>
    </source>
</reference>
<dbReference type="SMART" id="SM00271">
    <property type="entry name" value="DnaJ"/>
    <property type="match status" value="1"/>
</dbReference>
<evidence type="ECO:0000313" key="9">
    <source>
        <dbReference type="EMBL" id="XDT71775.1"/>
    </source>
</evidence>
<keyword evidence="1 7" id="KW-1003">Cell membrane</keyword>
<organism evidence="9">
    <name type="scientific">Thermohahella caldifontis</name>
    <dbReference type="NCBI Taxonomy" id="3142973"/>
    <lineage>
        <taxon>Bacteria</taxon>
        <taxon>Pseudomonadati</taxon>
        <taxon>Pseudomonadota</taxon>
        <taxon>Gammaproteobacteria</taxon>
        <taxon>Oceanospirillales</taxon>
        <taxon>Hahellaceae</taxon>
        <taxon>Thermohahella</taxon>
    </lineage>
</organism>
<dbReference type="KEGG" id="tcd:AAIA72_13325"/>
<comment type="subunit">
    <text evidence="7">Homodimer.</text>
</comment>
<dbReference type="AlphaFoldDB" id="A0AB39UUX4"/>
<evidence type="ECO:0000259" key="8">
    <source>
        <dbReference type="PROSITE" id="PS50076"/>
    </source>
</evidence>
<dbReference type="Gene3D" id="1.10.3680.10">
    <property type="entry name" value="TerB-like"/>
    <property type="match status" value="1"/>
</dbReference>
<evidence type="ECO:0000256" key="6">
    <source>
        <dbReference type="ARBA" id="ARBA00023186"/>
    </source>
</evidence>
<dbReference type="InterPro" id="IPR029024">
    <property type="entry name" value="TerB-like"/>
</dbReference>
<dbReference type="PRINTS" id="PR00625">
    <property type="entry name" value="JDOMAIN"/>
</dbReference>
<dbReference type="CDD" id="cd06257">
    <property type="entry name" value="DnaJ"/>
    <property type="match status" value="1"/>
</dbReference>
<dbReference type="InterPro" id="IPR036869">
    <property type="entry name" value="J_dom_sf"/>
</dbReference>
<evidence type="ECO:0000256" key="1">
    <source>
        <dbReference type="ARBA" id="ARBA00022475"/>
    </source>
</evidence>
<keyword evidence="2 7" id="KW-0997">Cell inner membrane</keyword>
<dbReference type="InterPro" id="IPR007791">
    <property type="entry name" value="DjlA_N"/>
</dbReference>
<dbReference type="Pfam" id="PF00226">
    <property type="entry name" value="DnaJ"/>
    <property type="match status" value="1"/>
</dbReference>
<sequence length="272" mass="30628">MSWWGKVLGGSLGWALGGPLGALIGAALGHTWDRGLSDMPEWAARENVARQERIQAAFFTALFGVLGHLAKADGRVSKDEIDAASQIMDQLGLDTEQRAFARNLFREGKSPDFDLDAVLTQFRAEAGRRVSVNQAFMEALLVLALADGELHPGEQAILLRVADALGFSRFQFEALLAMVVARQGYRYHQYQGYSERHVPEPDIRQAYQVLGVEETASDDEIRKAYRRLISQHHPDRLIARGVPEEMIRLANEQTARIREAYEQIRAHRKRRH</sequence>
<dbReference type="PROSITE" id="PS50076">
    <property type="entry name" value="DNAJ_2"/>
    <property type="match status" value="1"/>
</dbReference>
<evidence type="ECO:0000256" key="5">
    <source>
        <dbReference type="ARBA" id="ARBA00023136"/>
    </source>
</evidence>
<dbReference type="Pfam" id="PF05099">
    <property type="entry name" value="TerB"/>
    <property type="match status" value="1"/>
</dbReference>
<dbReference type="SUPFAM" id="SSF46565">
    <property type="entry name" value="Chaperone J-domain"/>
    <property type="match status" value="1"/>
</dbReference>
<name>A0AB39UUX4_9GAMM</name>
<comment type="subcellular location">
    <subcellularLocation>
        <location evidence="7">Cell inner membrane</location>
        <topology evidence="7">Single-pass type III membrane protein</topology>
    </subcellularLocation>
</comment>
<keyword evidence="4 7" id="KW-1133">Transmembrane helix</keyword>
<protein>
    <recommendedName>
        <fullName evidence="7">Co-chaperone protein DjlA</fullName>
    </recommendedName>
</protein>
<feature type="topological domain" description="Periplasmic" evidence="7">
    <location>
        <begin position="1"/>
        <end position="6"/>
    </location>
</feature>
<comment type="function">
    <text evidence="7">Regulatory DnaK co-chaperone. Direct interaction between DnaK and DjlA is needed for the induction of the wcaABCDE operon, involved in the synthesis of a colanic acid polysaccharide capsule, possibly through activation of the RcsB/RcsC phosphotransfer signaling pathway. The colanic acid capsule may help the bacterium survive conditions outside the host.</text>
</comment>
<dbReference type="RefSeq" id="WP_369600799.1">
    <property type="nucleotide sequence ID" value="NZ_CP154858.1"/>
</dbReference>
<dbReference type="NCBIfam" id="NF006948">
    <property type="entry name" value="PRK09430.1"/>
    <property type="match status" value="1"/>
</dbReference>
<keyword evidence="6 7" id="KW-0143">Chaperone</keyword>
<dbReference type="SUPFAM" id="SSF158682">
    <property type="entry name" value="TerB-like"/>
    <property type="match status" value="1"/>
</dbReference>
<dbReference type="InterPro" id="IPR023749">
    <property type="entry name" value="DjlA"/>
</dbReference>
<evidence type="ECO:0000256" key="2">
    <source>
        <dbReference type="ARBA" id="ARBA00022519"/>
    </source>
</evidence>
<dbReference type="InterPro" id="IPR050817">
    <property type="entry name" value="DjlA_DnaK_co-chaperone"/>
</dbReference>
<feature type="topological domain" description="Cytoplasmic" evidence="7">
    <location>
        <begin position="31"/>
        <end position="272"/>
    </location>
</feature>
<dbReference type="GO" id="GO:0005886">
    <property type="term" value="C:plasma membrane"/>
    <property type="evidence" value="ECO:0007669"/>
    <property type="project" value="UniProtKB-SubCell"/>
</dbReference>
<proteinExistence type="inferred from homology"/>
<dbReference type="PANTHER" id="PTHR24074">
    <property type="entry name" value="CO-CHAPERONE PROTEIN DJLA"/>
    <property type="match status" value="1"/>
</dbReference>
<dbReference type="Gene3D" id="1.10.287.110">
    <property type="entry name" value="DnaJ domain"/>
    <property type="match status" value="1"/>
</dbReference>
<dbReference type="EMBL" id="CP154858">
    <property type="protein sequence ID" value="XDT71775.1"/>
    <property type="molecule type" value="Genomic_DNA"/>
</dbReference>
<keyword evidence="5 7" id="KW-0472">Membrane</keyword>
<evidence type="ECO:0000256" key="3">
    <source>
        <dbReference type="ARBA" id="ARBA00022692"/>
    </source>
</evidence>
<keyword evidence="3 7" id="KW-0812">Transmembrane</keyword>